<gene>
    <name evidence="5" type="ORF">N7U62_07085</name>
</gene>
<keyword evidence="2 3" id="KW-0040">ANK repeat</keyword>
<comment type="caution">
    <text evidence="5">The sequence shown here is derived from an EMBL/GenBank/DDBJ whole genome shotgun (WGS) entry which is preliminary data.</text>
</comment>
<evidence type="ECO:0000256" key="4">
    <source>
        <dbReference type="SAM" id="SignalP"/>
    </source>
</evidence>
<feature type="repeat" description="ANK" evidence="3">
    <location>
        <begin position="73"/>
        <end position="105"/>
    </location>
</feature>
<accession>A0ABT3CRT3</accession>
<evidence type="ECO:0000313" key="5">
    <source>
        <dbReference type="EMBL" id="MCV9386421.1"/>
    </source>
</evidence>
<feature type="signal peptide" evidence="4">
    <location>
        <begin position="1"/>
        <end position="25"/>
    </location>
</feature>
<dbReference type="InterPro" id="IPR036770">
    <property type="entry name" value="Ankyrin_rpt-contain_sf"/>
</dbReference>
<evidence type="ECO:0000256" key="3">
    <source>
        <dbReference type="PROSITE-ProRule" id="PRU00023"/>
    </source>
</evidence>
<dbReference type="Proteomes" id="UP001300692">
    <property type="component" value="Unassembled WGS sequence"/>
</dbReference>
<name>A0ABT3CRT3_9BACT</name>
<dbReference type="PROSITE" id="PS50088">
    <property type="entry name" value="ANK_REPEAT"/>
    <property type="match status" value="2"/>
</dbReference>
<dbReference type="PROSITE" id="PS50297">
    <property type="entry name" value="ANK_REP_REGION"/>
    <property type="match status" value="2"/>
</dbReference>
<reference evidence="5 6" key="1">
    <citation type="submission" date="2022-10" db="EMBL/GenBank/DDBJ databases">
        <title>Comparative genomics and taxonomic characterization of three novel marine species of genus Reichenbachiella exhibiting antioxidant and polysaccharide degradation activities.</title>
        <authorList>
            <person name="Muhammad N."/>
            <person name="Lee Y.-J."/>
            <person name="Ko J."/>
            <person name="Kim S.-G."/>
        </authorList>
    </citation>
    <scope>NUCLEOTIDE SEQUENCE [LARGE SCALE GENOMIC DNA]</scope>
    <source>
        <strain evidence="5 6">ABR2-5</strain>
    </source>
</reference>
<sequence>MKTIQIKTIQFLSFLLLVTMTSCTSGSTKKSTNDTGVKAPDIDIHTATITGNIDAIKQHIAAGSNLNEKDPFGGSSPLITAAVFGQNEVAKLLIEAGADLNIQNNEGSTALISAAFFCRPEMVQMLIKAGADPNIRNKYGATANESVMGPFAEIKGVYEMLASQLGPMGLTLDYEYIEKTRPQIAEMLN</sequence>
<dbReference type="Gene3D" id="1.25.40.20">
    <property type="entry name" value="Ankyrin repeat-containing domain"/>
    <property type="match status" value="2"/>
</dbReference>
<dbReference type="SMART" id="SM00248">
    <property type="entry name" value="ANK"/>
    <property type="match status" value="2"/>
</dbReference>
<dbReference type="RefSeq" id="WP_264137212.1">
    <property type="nucleotide sequence ID" value="NZ_JAOYOD010000001.1"/>
</dbReference>
<feature type="repeat" description="ANK" evidence="3">
    <location>
        <begin position="106"/>
        <end position="138"/>
    </location>
</feature>
<feature type="chain" id="PRO_5046311053" evidence="4">
    <location>
        <begin position="26"/>
        <end position="189"/>
    </location>
</feature>
<proteinExistence type="predicted"/>
<dbReference type="InterPro" id="IPR002110">
    <property type="entry name" value="Ankyrin_rpt"/>
</dbReference>
<protein>
    <submittedName>
        <fullName evidence="5">Ankyrin repeat domain-containing protein</fullName>
    </submittedName>
</protein>
<dbReference type="PROSITE" id="PS51257">
    <property type="entry name" value="PROKAR_LIPOPROTEIN"/>
    <property type="match status" value="1"/>
</dbReference>
<keyword evidence="4" id="KW-0732">Signal</keyword>
<keyword evidence="6" id="KW-1185">Reference proteome</keyword>
<evidence type="ECO:0000256" key="1">
    <source>
        <dbReference type="ARBA" id="ARBA00022737"/>
    </source>
</evidence>
<evidence type="ECO:0000256" key="2">
    <source>
        <dbReference type="ARBA" id="ARBA00023043"/>
    </source>
</evidence>
<dbReference type="PRINTS" id="PR01415">
    <property type="entry name" value="ANKYRIN"/>
</dbReference>
<dbReference type="EMBL" id="JAOYOD010000001">
    <property type="protein sequence ID" value="MCV9386421.1"/>
    <property type="molecule type" value="Genomic_DNA"/>
</dbReference>
<evidence type="ECO:0000313" key="6">
    <source>
        <dbReference type="Proteomes" id="UP001300692"/>
    </source>
</evidence>
<organism evidence="5 6">
    <name type="scientific">Reichenbachiella ulvae</name>
    <dbReference type="NCBI Taxonomy" id="2980104"/>
    <lineage>
        <taxon>Bacteria</taxon>
        <taxon>Pseudomonadati</taxon>
        <taxon>Bacteroidota</taxon>
        <taxon>Cytophagia</taxon>
        <taxon>Cytophagales</taxon>
        <taxon>Reichenbachiellaceae</taxon>
        <taxon>Reichenbachiella</taxon>
    </lineage>
</organism>
<keyword evidence="1" id="KW-0677">Repeat</keyword>
<dbReference type="Pfam" id="PF12796">
    <property type="entry name" value="Ank_2"/>
    <property type="match status" value="1"/>
</dbReference>
<dbReference type="PANTHER" id="PTHR24171:SF8">
    <property type="entry name" value="BRCA1-ASSOCIATED RING DOMAIN PROTEIN 1"/>
    <property type="match status" value="1"/>
</dbReference>
<dbReference type="SUPFAM" id="SSF48403">
    <property type="entry name" value="Ankyrin repeat"/>
    <property type="match status" value="1"/>
</dbReference>
<dbReference type="PANTHER" id="PTHR24171">
    <property type="entry name" value="ANKYRIN REPEAT DOMAIN-CONTAINING PROTEIN 39-RELATED"/>
    <property type="match status" value="1"/>
</dbReference>